<evidence type="ECO:0000256" key="1">
    <source>
        <dbReference type="SAM" id="SignalP"/>
    </source>
</evidence>
<gene>
    <name evidence="2" type="ORF">QR680_018363</name>
</gene>
<evidence type="ECO:0000313" key="2">
    <source>
        <dbReference type="EMBL" id="KAK0406088.1"/>
    </source>
</evidence>
<accession>A0AA39HHQ4</accession>
<comment type="caution">
    <text evidence="2">The sequence shown here is derived from an EMBL/GenBank/DDBJ whole genome shotgun (WGS) entry which is preliminary data.</text>
</comment>
<dbReference type="Proteomes" id="UP001175271">
    <property type="component" value="Unassembled WGS sequence"/>
</dbReference>
<dbReference type="AlphaFoldDB" id="A0AA39HHQ4"/>
<dbReference type="InterPro" id="IPR035914">
    <property type="entry name" value="Sperma_CUB_dom_sf"/>
</dbReference>
<name>A0AA39HHQ4_9BILA</name>
<sequence>MNSMLFFLSLLLPTSVLSFDDYEQLESCHVKLHDLHMPRHLMAHLSKRSQMCSVQLRAQEGHSLRVTFHSLRRVCNIKKDSVFVIEEGRSPVNMCDSESNVFVSPSKKVTVRYHTATELTFDVSQLRDKLHCREDLLYNHFGRSLTLESNGVNDTCLVTFPGRVKVIIEELRLSQPDCDSAVSIVMGPNYKQYEYRAGHFCKQHNGLLNVEKKVICHRGLLVFKTSPSAKDFVRFRIEVPEEHEERPFLVHRLEC</sequence>
<keyword evidence="1" id="KW-0732">Signal</keyword>
<organism evidence="2 3">
    <name type="scientific">Steinernema hermaphroditum</name>
    <dbReference type="NCBI Taxonomy" id="289476"/>
    <lineage>
        <taxon>Eukaryota</taxon>
        <taxon>Metazoa</taxon>
        <taxon>Ecdysozoa</taxon>
        <taxon>Nematoda</taxon>
        <taxon>Chromadorea</taxon>
        <taxon>Rhabditida</taxon>
        <taxon>Tylenchina</taxon>
        <taxon>Panagrolaimomorpha</taxon>
        <taxon>Strongyloidoidea</taxon>
        <taxon>Steinernematidae</taxon>
        <taxon>Steinernema</taxon>
    </lineage>
</organism>
<evidence type="ECO:0000313" key="3">
    <source>
        <dbReference type="Proteomes" id="UP001175271"/>
    </source>
</evidence>
<reference evidence="2" key="1">
    <citation type="submission" date="2023-06" db="EMBL/GenBank/DDBJ databases">
        <title>Genomic analysis of the entomopathogenic nematode Steinernema hermaphroditum.</title>
        <authorList>
            <person name="Schwarz E.M."/>
            <person name="Heppert J.K."/>
            <person name="Baniya A."/>
            <person name="Schwartz H.T."/>
            <person name="Tan C.-H."/>
            <person name="Antoshechkin I."/>
            <person name="Sternberg P.W."/>
            <person name="Goodrich-Blair H."/>
            <person name="Dillman A.R."/>
        </authorList>
    </citation>
    <scope>NUCLEOTIDE SEQUENCE</scope>
    <source>
        <strain evidence="2">PS9179</strain>
        <tissue evidence="2">Whole animal</tissue>
    </source>
</reference>
<proteinExistence type="predicted"/>
<feature type="signal peptide" evidence="1">
    <location>
        <begin position="1"/>
        <end position="18"/>
    </location>
</feature>
<protein>
    <submittedName>
        <fullName evidence="2">Uncharacterized protein</fullName>
    </submittedName>
</protein>
<dbReference type="SUPFAM" id="SSF49854">
    <property type="entry name" value="Spermadhesin, CUB domain"/>
    <property type="match status" value="1"/>
</dbReference>
<dbReference type="EMBL" id="JAUCMV010000004">
    <property type="protein sequence ID" value="KAK0406088.1"/>
    <property type="molecule type" value="Genomic_DNA"/>
</dbReference>
<keyword evidence="3" id="KW-1185">Reference proteome</keyword>
<feature type="chain" id="PRO_5041448919" evidence="1">
    <location>
        <begin position="19"/>
        <end position="255"/>
    </location>
</feature>
<dbReference type="Gene3D" id="2.60.120.290">
    <property type="entry name" value="Spermadhesin, CUB domain"/>
    <property type="match status" value="1"/>
</dbReference>